<sequence length="366" mass="42098">MASFHIEKRPRSDGSVRYRCKVVVKANNKIIHRSSKTFSKHAHAKTWGKRMLDEIELNGLPGYTKETPTLGELIQAYLTDPNLSQKIGRTKKYVLEMVVDCDIASIKADELTTQDFIAHCRFRAAANTAPKPATIYHDVTYIKSVLKVAKPLWGYDVTYQVVEDVLPTLFKLGLVARSERRTRRQTPEEELLISEGLAEREATAKRLGARVKNPIPFNDIYQFSLLTCMRLSEVTSITWEDLEQDKRLVMIRNRKDPRKKAGNHMWCPLLGDSFDIVMRQTKVPGDNRIFPFNSKSVAAGFQRVRNKLGIKGLQYRDLRREGASRLFELGYSIEEVAQVTGHRDLNVLWNIYTQLQAHRIHDKKTR</sequence>
<evidence type="ECO:0000256" key="4">
    <source>
        <dbReference type="PROSITE-ProRule" id="PRU01248"/>
    </source>
</evidence>
<gene>
    <name evidence="7" type="ORF">GCM10007894_11890</name>
</gene>
<dbReference type="InterPro" id="IPR044068">
    <property type="entry name" value="CB"/>
</dbReference>
<dbReference type="InterPro" id="IPR013762">
    <property type="entry name" value="Integrase-like_cat_sf"/>
</dbReference>
<evidence type="ECO:0000313" key="8">
    <source>
        <dbReference type="Proteomes" id="UP001157439"/>
    </source>
</evidence>
<name>A0AA37TKM0_9GAMM</name>
<dbReference type="PROSITE" id="PS51900">
    <property type="entry name" value="CB"/>
    <property type="match status" value="1"/>
</dbReference>
<proteinExistence type="predicted"/>
<evidence type="ECO:0000256" key="2">
    <source>
        <dbReference type="ARBA" id="ARBA00023125"/>
    </source>
</evidence>
<dbReference type="InterPro" id="IPR050090">
    <property type="entry name" value="Tyrosine_recombinase_XerCD"/>
</dbReference>
<dbReference type="GO" id="GO:0003677">
    <property type="term" value="F:DNA binding"/>
    <property type="evidence" value="ECO:0007669"/>
    <property type="project" value="UniProtKB-UniRule"/>
</dbReference>
<feature type="domain" description="Tyr recombinase" evidence="5">
    <location>
        <begin position="180"/>
        <end position="366"/>
    </location>
</feature>
<dbReference type="EMBL" id="BSPO01000002">
    <property type="protein sequence ID" value="GLS83212.1"/>
    <property type="molecule type" value="Genomic_DNA"/>
</dbReference>
<dbReference type="PANTHER" id="PTHR30349">
    <property type="entry name" value="PHAGE INTEGRASE-RELATED"/>
    <property type="match status" value="1"/>
</dbReference>
<feature type="domain" description="Core-binding (CB)" evidence="6">
    <location>
        <begin position="68"/>
        <end position="150"/>
    </location>
</feature>
<protein>
    <submittedName>
        <fullName evidence="7">Integrase</fullName>
    </submittedName>
</protein>
<dbReference type="GO" id="GO:0015074">
    <property type="term" value="P:DNA integration"/>
    <property type="evidence" value="ECO:0007669"/>
    <property type="project" value="UniProtKB-KW"/>
</dbReference>
<keyword evidence="3" id="KW-0233">DNA recombination</keyword>
<dbReference type="Gene3D" id="1.10.443.10">
    <property type="entry name" value="Intergrase catalytic core"/>
    <property type="match status" value="1"/>
</dbReference>
<dbReference type="PANTHER" id="PTHR30349:SF94">
    <property type="entry name" value="INTEGRASE_RECOMBINASE HI_1414-RELATED"/>
    <property type="match status" value="1"/>
</dbReference>
<reference evidence="7 8" key="1">
    <citation type="journal article" date="2014" name="Int. J. Syst. Evol. Microbiol.">
        <title>Complete genome sequence of Corynebacterium casei LMG S-19264T (=DSM 44701T), isolated from a smear-ripened cheese.</title>
        <authorList>
            <consortium name="US DOE Joint Genome Institute (JGI-PGF)"/>
            <person name="Walter F."/>
            <person name="Albersmeier A."/>
            <person name="Kalinowski J."/>
            <person name="Ruckert C."/>
        </authorList>
    </citation>
    <scope>NUCLEOTIDE SEQUENCE [LARGE SCALE GENOMIC DNA]</scope>
    <source>
        <strain evidence="7 8">NBRC 112785</strain>
    </source>
</reference>
<dbReference type="AlphaFoldDB" id="A0AA37TKM0"/>
<dbReference type="Pfam" id="PF00589">
    <property type="entry name" value="Phage_integrase"/>
    <property type="match status" value="1"/>
</dbReference>
<dbReference type="InterPro" id="IPR002104">
    <property type="entry name" value="Integrase_catalytic"/>
</dbReference>
<accession>A0AA37TKM0</accession>
<dbReference type="RefSeq" id="WP_095497227.1">
    <property type="nucleotide sequence ID" value="NZ_BSPO01000002.1"/>
</dbReference>
<keyword evidence="2 4" id="KW-0238">DNA-binding</keyword>
<dbReference type="InterPro" id="IPR011010">
    <property type="entry name" value="DNA_brk_join_enz"/>
</dbReference>
<keyword evidence="1" id="KW-0229">DNA integration</keyword>
<evidence type="ECO:0000256" key="1">
    <source>
        <dbReference type="ARBA" id="ARBA00022908"/>
    </source>
</evidence>
<dbReference type="SUPFAM" id="SSF56349">
    <property type="entry name" value="DNA breaking-rejoining enzymes"/>
    <property type="match status" value="1"/>
</dbReference>
<dbReference type="PROSITE" id="PS51898">
    <property type="entry name" value="TYR_RECOMBINASE"/>
    <property type="match status" value="1"/>
</dbReference>
<dbReference type="Proteomes" id="UP001157439">
    <property type="component" value="Unassembled WGS sequence"/>
</dbReference>
<keyword evidence="8" id="KW-1185">Reference proteome</keyword>
<evidence type="ECO:0000259" key="6">
    <source>
        <dbReference type="PROSITE" id="PS51900"/>
    </source>
</evidence>
<dbReference type="GO" id="GO:0006310">
    <property type="term" value="P:DNA recombination"/>
    <property type="evidence" value="ECO:0007669"/>
    <property type="project" value="UniProtKB-KW"/>
</dbReference>
<comment type="caution">
    <text evidence="7">The sequence shown here is derived from an EMBL/GenBank/DDBJ whole genome shotgun (WGS) entry which is preliminary data.</text>
</comment>
<evidence type="ECO:0000256" key="3">
    <source>
        <dbReference type="ARBA" id="ARBA00023172"/>
    </source>
</evidence>
<evidence type="ECO:0000313" key="7">
    <source>
        <dbReference type="EMBL" id="GLS83212.1"/>
    </source>
</evidence>
<evidence type="ECO:0000259" key="5">
    <source>
        <dbReference type="PROSITE" id="PS51898"/>
    </source>
</evidence>
<organism evidence="7 8">
    <name type="scientific">Paraferrimonas haliotis</name>
    <dbReference type="NCBI Taxonomy" id="2013866"/>
    <lineage>
        <taxon>Bacteria</taxon>
        <taxon>Pseudomonadati</taxon>
        <taxon>Pseudomonadota</taxon>
        <taxon>Gammaproteobacteria</taxon>
        <taxon>Alteromonadales</taxon>
        <taxon>Ferrimonadaceae</taxon>
        <taxon>Paraferrimonas</taxon>
    </lineage>
</organism>